<keyword evidence="2" id="KW-0521">NADP</keyword>
<dbReference type="SUPFAM" id="SSF51735">
    <property type="entry name" value="NAD(P)-binding Rossmann-fold domains"/>
    <property type="match status" value="1"/>
</dbReference>
<protein>
    <submittedName>
        <fullName evidence="4">Short chain dehydrogenase domain-containing protein</fullName>
    </submittedName>
</protein>
<dbReference type="Pfam" id="PF00106">
    <property type="entry name" value="adh_short"/>
    <property type="match status" value="1"/>
</dbReference>
<comment type="caution">
    <text evidence="4">The sequence shown here is derived from an EMBL/GenBank/DDBJ whole genome shotgun (WGS) entry which is preliminary data.</text>
</comment>
<reference evidence="4" key="1">
    <citation type="submission" date="2022-01" db="EMBL/GenBank/DDBJ databases">
        <title>Genome Sequence Resource for Two Populations of Ditylenchus destructor, the Migratory Endoparasitic Phytonematode.</title>
        <authorList>
            <person name="Zhang H."/>
            <person name="Lin R."/>
            <person name="Xie B."/>
        </authorList>
    </citation>
    <scope>NUCLEOTIDE SEQUENCE</scope>
    <source>
        <strain evidence="4">BazhouSP</strain>
    </source>
</reference>
<evidence type="ECO:0000256" key="1">
    <source>
        <dbReference type="ARBA" id="ARBA00006484"/>
    </source>
</evidence>
<dbReference type="AlphaFoldDB" id="A0AAD4QW24"/>
<sequence>MLSAENASKTNGSQPKSKCKLACNSKKKFGSRTTAAEVLKDIDLRGKTILITGTTSGIGVETAKALALAGAHAKGFTPKIDIIQVDLSSLKSVRNAANDFISKEWPLHALILNAGLLSFNGESSSDGHERTFAVNHLAQFYFTQLLMQKLQESAPSRLVIVSSSLHTKTGIRASESLDSKLQKLESIPNSAMSSFFLYCNSKLCNMLVAKKAHKLVHDKGVNVYVLHPGIIRTELFRDRKNWFGVISFFMWPFQKNVEQGAATTVYCAAHPDANESGKYYVDCAVAENQTDKALVNDESLQDALWERSNELIKNFEANNK</sequence>
<proteinExistence type="inferred from homology"/>
<accession>A0AAD4QW24</accession>
<keyword evidence="5" id="KW-1185">Reference proteome</keyword>
<dbReference type="PANTHER" id="PTHR24320">
    <property type="entry name" value="RETINOL DEHYDROGENASE"/>
    <property type="match status" value="1"/>
</dbReference>
<evidence type="ECO:0000256" key="3">
    <source>
        <dbReference type="ARBA" id="ARBA00023002"/>
    </source>
</evidence>
<dbReference type="PRINTS" id="PR00081">
    <property type="entry name" value="GDHRDH"/>
</dbReference>
<dbReference type="InterPro" id="IPR036291">
    <property type="entry name" value="NAD(P)-bd_dom_sf"/>
</dbReference>
<dbReference type="InterPro" id="IPR002347">
    <property type="entry name" value="SDR_fam"/>
</dbReference>
<organism evidence="4 5">
    <name type="scientific">Ditylenchus destructor</name>
    <dbReference type="NCBI Taxonomy" id="166010"/>
    <lineage>
        <taxon>Eukaryota</taxon>
        <taxon>Metazoa</taxon>
        <taxon>Ecdysozoa</taxon>
        <taxon>Nematoda</taxon>
        <taxon>Chromadorea</taxon>
        <taxon>Rhabditida</taxon>
        <taxon>Tylenchina</taxon>
        <taxon>Tylenchomorpha</taxon>
        <taxon>Sphaerularioidea</taxon>
        <taxon>Anguinidae</taxon>
        <taxon>Anguininae</taxon>
        <taxon>Ditylenchus</taxon>
    </lineage>
</organism>
<evidence type="ECO:0000313" key="4">
    <source>
        <dbReference type="EMBL" id="KAI1704904.1"/>
    </source>
</evidence>
<name>A0AAD4QW24_9BILA</name>
<evidence type="ECO:0000313" key="5">
    <source>
        <dbReference type="Proteomes" id="UP001201812"/>
    </source>
</evidence>
<evidence type="ECO:0000256" key="2">
    <source>
        <dbReference type="ARBA" id="ARBA00022857"/>
    </source>
</evidence>
<dbReference type="PANTHER" id="PTHR24320:SF282">
    <property type="entry name" value="WW DOMAIN-CONTAINING OXIDOREDUCTASE"/>
    <property type="match status" value="1"/>
</dbReference>
<dbReference type="EMBL" id="JAKKPZ010000062">
    <property type="protein sequence ID" value="KAI1704904.1"/>
    <property type="molecule type" value="Genomic_DNA"/>
</dbReference>
<comment type="similarity">
    <text evidence="1">Belongs to the short-chain dehydrogenases/reductases (SDR) family.</text>
</comment>
<dbReference type="Gene3D" id="3.40.50.720">
    <property type="entry name" value="NAD(P)-binding Rossmann-like Domain"/>
    <property type="match status" value="1"/>
</dbReference>
<keyword evidence="3" id="KW-0560">Oxidoreductase</keyword>
<dbReference type="GO" id="GO:0016491">
    <property type="term" value="F:oxidoreductase activity"/>
    <property type="evidence" value="ECO:0007669"/>
    <property type="project" value="UniProtKB-KW"/>
</dbReference>
<gene>
    <name evidence="4" type="ORF">DdX_13987</name>
</gene>
<dbReference type="Proteomes" id="UP001201812">
    <property type="component" value="Unassembled WGS sequence"/>
</dbReference>